<evidence type="ECO:0000313" key="4">
    <source>
        <dbReference type="Proteomes" id="UP000309992"/>
    </source>
</evidence>
<evidence type="ECO:0000259" key="2">
    <source>
        <dbReference type="Pfam" id="PF14530"/>
    </source>
</evidence>
<dbReference type="Proteomes" id="UP000309992">
    <property type="component" value="Unassembled WGS sequence"/>
</dbReference>
<proteinExistence type="predicted"/>
<name>A0ABY2RVZ9_9PSEU</name>
<feature type="region of interest" description="Disordered" evidence="1">
    <location>
        <begin position="260"/>
        <end position="280"/>
    </location>
</feature>
<dbReference type="Gene3D" id="1.20.1260.10">
    <property type="match status" value="1"/>
</dbReference>
<reference evidence="3 4" key="1">
    <citation type="journal article" date="2015" name="Antonie Van Leeuwenhoek">
        <title>Prauserella endophytica sp. nov., an endophytic actinobacterium isolated from Tamarix taklamakanensis.</title>
        <authorList>
            <person name="Liu J.M."/>
            <person name="Habden X."/>
            <person name="Guo L."/>
            <person name="Tuo L."/>
            <person name="Jiang Z.K."/>
            <person name="Liu S.W."/>
            <person name="Liu X.F."/>
            <person name="Chen L."/>
            <person name="Li R.F."/>
            <person name="Zhang Y.Q."/>
            <person name="Sun C.H."/>
        </authorList>
    </citation>
    <scope>NUCLEOTIDE SEQUENCE [LARGE SCALE GENOMIC DNA]</scope>
    <source>
        <strain evidence="3 4">CGMCC 4.7182</strain>
    </source>
</reference>
<accession>A0ABY2RVZ9</accession>
<organism evidence="3 4">
    <name type="scientific">Prauserella endophytica</name>
    <dbReference type="NCBI Taxonomy" id="1592324"/>
    <lineage>
        <taxon>Bacteria</taxon>
        <taxon>Bacillati</taxon>
        <taxon>Actinomycetota</taxon>
        <taxon>Actinomycetes</taxon>
        <taxon>Pseudonocardiales</taxon>
        <taxon>Pseudonocardiaceae</taxon>
        <taxon>Prauserella</taxon>
        <taxon>Prauserella coralliicola group</taxon>
    </lineage>
</organism>
<keyword evidence="4" id="KW-1185">Reference proteome</keyword>
<sequence>MLLLSYSKWWSSLSCRGRVSPTSRHRLAGWLTVTSRAPLNRRALLRGAALAALAIPVAATASACDTGYDDSPDPLLPLLEQAEADAAAASALAGSDPGVAELARQVATARTTQADALRTEVDRLNKPRPEQSTPPSRSVADVAALARRLADARERAAGLVPGLPAYRAGLVGSVAAGCAAVQQLAPELGAGQPGEVERPSTGSLPAEAVDALQQALAAEHAAVWVYGLVSAFLPADFEKGLGAGAAAHRDRRDACERVLTGAGADPRPPEPAYPPPEPVTDEASATRLVVTAETDAASAWHGVLERTDDAALRRLATQALIGSATRCTSWRMEAGEQPAAVALPGRT</sequence>
<feature type="domain" description="DUF4439" evidence="2">
    <location>
        <begin position="211"/>
        <end position="346"/>
    </location>
</feature>
<evidence type="ECO:0000313" key="3">
    <source>
        <dbReference type="EMBL" id="TKG62654.1"/>
    </source>
</evidence>
<dbReference type="EMBL" id="SWMS01000026">
    <property type="protein sequence ID" value="TKG62654.1"/>
    <property type="molecule type" value="Genomic_DNA"/>
</dbReference>
<evidence type="ECO:0000256" key="1">
    <source>
        <dbReference type="SAM" id="MobiDB-lite"/>
    </source>
</evidence>
<protein>
    <submittedName>
        <fullName evidence="3">DUF4439 domain-containing protein</fullName>
    </submittedName>
</protein>
<comment type="caution">
    <text evidence="3">The sequence shown here is derived from an EMBL/GenBank/DDBJ whole genome shotgun (WGS) entry which is preliminary data.</text>
</comment>
<gene>
    <name evidence="3" type="ORF">FCN18_31535</name>
</gene>
<feature type="compositionally biased region" description="Basic and acidic residues" evidence="1">
    <location>
        <begin position="117"/>
        <end position="129"/>
    </location>
</feature>
<dbReference type="CDD" id="cd00657">
    <property type="entry name" value="Ferritin_like"/>
    <property type="match status" value="1"/>
</dbReference>
<dbReference type="Pfam" id="PF14530">
    <property type="entry name" value="DUF4439"/>
    <property type="match status" value="1"/>
</dbReference>
<feature type="compositionally biased region" description="Pro residues" evidence="1">
    <location>
        <begin position="269"/>
        <end position="278"/>
    </location>
</feature>
<feature type="region of interest" description="Disordered" evidence="1">
    <location>
        <begin position="111"/>
        <end position="139"/>
    </location>
</feature>
<dbReference type="InterPro" id="IPR012347">
    <property type="entry name" value="Ferritin-like"/>
</dbReference>
<dbReference type="InterPro" id="IPR029447">
    <property type="entry name" value="DUF4439"/>
</dbReference>
<dbReference type="InterPro" id="IPR009078">
    <property type="entry name" value="Ferritin-like_SF"/>
</dbReference>
<dbReference type="SUPFAM" id="SSF47240">
    <property type="entry name" value="Ferritin-like"/>
    <property type="match status" value="1"/>
</dbReference>